<sequence>MHWSRPLYPSAQVQPQLELWARRAYLYTSVLTRGAGDAKAGVTAALASVLAGSAVPSATAALGSSSPSGGQGTRAASMGSLGLCQRPIRPLPSRTMPSSALHTLCAEAPSPAVQLFSKLSHGSPDSPKHSPWPALPHGGFQRRGRSLHHLTDAWAPPRIPCARNPQPQILLLQRRPPVHECVGPSHWCTVTVLVGLTTLTTGRVSTAGEEHEQHQAEGSADNWGRGGGRGTDKKETEMEHG</sequence>
<feature type="region of interest" description="Disordered" evidence="1">
    <location>
        <begin position="204"/>
        <end position="241"/>
    </location>
</feature>
<dbReference type="EMBL" id="JANPWB010000008">
    <property type="protein sequence ID" value="KAJ1159651.1"/>
    <property type="molecule type" value="Genomic_DNA"/>
</dbReference>
<dbReference type="AlphaFoldDB" id="A0AAV7S3R3"/>
<keyword evidence="3" id="KW-1185">Reference proteome</keyword>
<proteinExistence type="predicted"/>
<evidence type="ECO:0000313" key="3">
    <source>
        <dbReference type="Proteomes" id="UP001066276"/>
    </source>
</evidence>
<gene>
    <name evidence="2" type="ORF">NDU88_000156</name>
</gene>
<comment type="caution">
    <text evidence="2">The sequence shown here is derived from an EMBL/GenBank/DDBJ whole genome shotgun (WGS) entry which is preliminary data.</text>
</comment>
<dbReference type="Proteomes" id="UP001066276">
    <property type="component" value="Chromosome 4_2"/>
</dbReference>
<name>A0AAV7S3R3_PLEWA</name>
<accession>A0AAV7S3R3</accession>
<evidence type="ECO:0000256" key="1">
    <source>
        <dbReference type="SAM" id="MobiDB-lite"/>
    </source>
</evidence>
<organism evidence="2 3">
    <name type="scientific">Pleurodeles waltl</name>
    <name type="common">Iberian ribbed newt</name>
    <dbReference type="NCBI Taxonomy" id="8319"/>
    <lineage>
        <taxon>Eukaryota</taxon>
        <taxon>Metazoa</taxon>
        <taxon>Chordata</taxon>
        <taxon>Craniata</taxon>
        <taxon>Vertebrata</taxon>
        <taxon>Euteleostomi</taxon>
        <taxon>Amphibia</taxon>
        <taxon>Batrachia</taxon>
        <taxon>Caudata</taxon>
        <taxon>Salamandroidea</taxon>
        <taxon>Salamandridae</taxon>
        <taxon>Pleurodelinae</taxon>
        <taxon>Pleurodeles</taxon>
    </lineage>
</organism>
<reference evidence="2" key="1">
    <citation type="journal article" date="2022" name="bioRxiv">
        <title>Sequencing and chromosome-scale assembly of the giantPleurodeles waltlgenome.</title>
        <authorList>
            <person name="Brown T."/>
            <person name="Elewa A."/>
            <person name="Iarovenko S."/>
            <person name="Subramanian E."/>
            <person name="Araus A.J."/>
            <person name="Petzold A."/>
            <person name="Susuki M."/>
            <person name="Suzuki K.-i.T."/>
            <person name="Hayashi T."/>
            <person name="Toyoda A."/>
            <person name="Oliveira C."/>
            <person name="Osipova E."/>
            <person name="Leigh N.D."/>
            <person name="Simon A."/>
            <person name="Yun M.H."/>
        </authorList>
    </citation>
    <scope>NUCLEOTIDE SEQUENCE</scope>
    <source>
        <strain evidence="2">20211129_DDA</strain>
        <tissue evidence="2">Liver</tissue>
    </source>
</reference>
<protein>
    <submittedName>
        <fullName evidence="2">Uncharacterized protein</fullName>
    </submittedName>
</protein>
<evidence type="ECO:0000313" key="2">
    <source>
        <dbReference type="EMBL" id="KAJ1159651.1"/>
    </source>
</evidence>
<feature type="compositionally biased region" description="Basic and acidic residues" evidence="1">
    <location>
        <begin position="230"/>
        <end position="241"/>
    </location>
</feature>